<sequence length="113" mass="13248">MHPQGRKKSSLAALFAFILILTNKLIIIGYRLNHPPNESRKHDPSRNIHRQRERTTQDPRDPGRATHPLRRVCGNFKISIPPYISTTAQEEQRMLLLLRGFSFFFLLTYYALF</sequence>
<evidence type="ECO:0000256" key="1">
    <source>
        <dbReference type="SAM" id="MobiDB-lite"/>
    </source>
</evidence>
<protein>
    <submittedName>
        <fullName evidence="3">Uncharacterized protein</fullName>
    </submittedName>
</protein>
<dbReference type="Proteomes" id="UP000886523">
    <property type="component" value="Unassembled WGS sequence"/>
</dbReference>
<feature type="region of interest" description="Disordered" evidence="1">
    <location>
        <begin position="34"/>
        <end position="68"/>
    </location>
</feature>
<comment type="caution">
    <text evidence="3">The sequence shown here is derived from an EMBL/GenBank/DDBJ whole genome shotgun (WGS) entry which is preliminary data.</text>
</comment>
<name>A0A9P6AVL6_9AGAM</name>
<evidence type="ECO:0000256" key="2">
    <source>
        <dbReference type="SAM" id="Phobius"/>
    </source>
</evidence>
<dbReference type="AlphaFoldDB" id="A0A9P6AVL6"/>
<dbReference type="EMBL" id="MU128985">
    <property type="protein sequence ID" value="KAF9512492.1"/>
    <property type="molecule type" value="Genomic_DNA"/>
</dbReference>
<keyword evidence="2" id="KW-0812">Transmembrane</keyword>
<keyword evidence="2" id="KW-0472">Membrane</keyword>
<feature type="transmembrane region" description="Helical" evidence="2">
    <location>
        <begin position="12"/>
        <end position="32"/>
    </location>
</feature>
<organism evidence="3 4">
    <name type="scientific">Hydnum rufescens UP504</name>
    <dbReference type="NCBI Taxonomy" id="1448309"/>
    <lineage>
        <taxon>Eukaryota</taxon>
        <taxon>Fungi</taxon>
        <taxon>Dikarya</taxon>
        <taxon>Basidiomycota</taxon>
        <taxon>Agaricomycotina</taxon>
        <taxon>Agaricomycetes</taxon>
        <taxon>Cantharellales</taxon>
        <taxon>Hydnaceae</taxon>
        <taxon>Hydnum</taxon>
    </lineage>
</organism>
<proteinExistence type="predicted"/>
<accession>A0A9P6AVL6</accession>
<gene>
    <name evidence="3" type="ORF">BS47DRAFT_1050190</name>
</gene>
<keyword evidence="2" id="KW-1133">Transmembrane helix</keyword>
<evidence type="ECO:0000313" key="3">
    <source>
        <dbReference type="EMBL" id="KAF9512492.1"/>
    </source>
</evidence>
<feature type="compositionally biased region" description="Basic and acidic residues" evidence="1">
    <location>
        <begin position="37"/>
        <end position="46"/>
    </location>
</feature>
<evidence type="ECO:0000313" key="4">
    <source>
        <dbReference type="Proteomes" id="UP000886523"/>
    </source>
</evidence>
<keyword evidence="4" id="KW-1185">Reference proteome</keyword>
<reference evidence="3" key="1">
    <citation type="journal article" date="2020" name="Nat. Commun.">
        <title>Large-scale genome sequencing of mycorrhizal fungi provides insights into the early evolution of symbiotic traits.</title>
        <authorList>
            <person name="Miyauchi S."/>
            <person name="Kiss E."/>
            <person name="Kuo A."/>
            <person name="Drula E."/>
            <person name="Kohler A."/>
            <person name="Sanchez-Garcia M."/>
            <person name="Morin E."/>
            <person name="Andreopoulos B."/>
            <person name="Barry K.W."/>
            <person name="Bonito G."/>
            <person name="Buee M."/>
            <person name="Carver A."/>
            <person name="Chen C."/>
            <person name="Cichocki N."/>
            <person name="Clum A."/>
            <person name="Culley D."/>
            <person name="Crous P.W."/>
            <person name="Fauchery L."/>
            <person name="Girlanda M."/>
            <person name="Hayes R.D."/>
            <person name="Keri Z."/>
            <person name="LaButti K."/>
            <person name="Lipzen A."/>
            <person name="Lombard V."/>
            <person name="Magnuson J."/>
            <person name="Maillard F."/>
            <person name="Murat C."/>
            <person name="Nolan M."/>
            <person name="Ohm R.A."/>
            <person name="Pangilinan J."/>
            <person name="Pereira M.F."/>
            <person name="Perotto S."/>
            <person name="Peter M."/>
            <person name="Pfister S."/>
            <person name="Riley R."/>
            <person name="Sitrit Y."/>
            <person name="Stielow J.B."/>
            <person name="Szollosi G."/>
            <person name="Zifcakova L."/>
            <person name="Stursova M."/>
            <person name="Spatafora J.W."/>
            <person name="Tedersoo L."/>
            <person name="Vaario L.M."/>
            <person name="Yamada A."/>
            <person name="Yan M."/>
            <person name="Wang P."/>
            <person name="Xu J."/>
            <person name="Bruns T."/>
            <person name="Baldrian P."/>
            <person name="Vilgalys R."/>
            <person name="Dunand C."/>
            <person name="Henrissat B."/>
            <person name="Grigoriev I.V."/>
            <person name="Hibbett D."/>
            <person name="Nagy L.G."/>
            <person name="Martin F.M."/>
        </authorList>
    </citation>
    <scope>NUCLEOTIDE SEQUENCE</scope>
    <source>
        <strain evidence="3">UP504</strain>
    </source>
</reference>
<feature type="compositionally biased region" description="Basic and acidic residues" evidence="1">
    <location>
        <begin position="53"/>
        <end position="64"/>
    </location>
</feature>
<feature type="transmembrane region" description="Helical" evidence="2">
    <location>
        <begin position="94"/>
        <end position="112"/>
    </location>
</feature>